<dbReference type="AlphaFoldDB" id="A0A3R8LID7"/>
<reference evidence="1 2" key="1">
    <citation type="submission" date="2018-08" db="EMBL/GenBank/DDBJ databases">
        <title>Genome Lactobacillus garii FI11369.</title>
        <authorList>
            <person name="Diaz M."/>
            <person name="Narbad A."/>
        </authorList>
    </citation>
    <scope>NUCLEOTIDE SEQUENCE [LARGE SCALE GENOMIC DNA]</scope>
    <source>
        <strain evidence="1 2">FI11369</strain>
    </source>
</reference>
<evidence type="ECO:0000313" key="1">
    <source>
        <dbReference type="EMBL" id="RRK09402.1"/>
    </source>
</evidence>
<dbReference type="OrthoDB" id="2246697at2"/>
<proteinExistence type="predicted"/>
<dbReference type="EMBL" id="QWZQ01000059">
    <property type="protein sequence ID" value="RRK09402.1"/>
    <property type="molecule type" value="Genomic_DNA"/>
</dbReference>
<dbReference type="Proteomes" id="UP000283633">
    <property type="component" value="Unassembled WGS sequence"/>
</dbReference>
<protein>
    <submittedName>
        <fullName evidence="1">Uncharacterized protein</fullName>
    </submittedName>
</protein>
<evidence type="ECO:0000313" key="2">
    <source>
        <dbReference type="Proteomes" id="UP000283633"/>
    </source>
</evidence>
<gene>
    <name evidence="1" type="ORF">D1831_12935</name>
</gene>
<organism evidence="1 2">
    <name type="scientific">Lactiplantibacillus garii</name>
    <dbReference type="NCBI Taxonomy" id="2306423"/>
    <lineage>
        <taxon>Bacteria</taxon>
        <taxon>Bacillati</taxon>
        <taxon>Bacillota</taxon>
        <taxon>Bacilli</taxon>
        <taxon>Lactobacillales</taxon>
        <taxon>Lactobacillaceae</taxon>
        <taxon>Lactiplantibacillus</taxon>
    </lineage>
</organism>
<sequence length="63" mass="7435">MTKPSKAVEKIEHLLADPWAVDIQKFGEQEVHNPDKRKLFNALHTYLLEKRQELIINVKHFVV</sequence>
<dbReference type="RefSeq" id="WP_003645704.1">
    <property type="nucleotide sequence ID" value="NZ_QWZQ01000059.1"/>
</dbReference>
<name>A0A3R8LID7_9LACO</name>
<comment type="caution">
    <text evidence="1">The sequence shown here is derived from an EMBL/GenBank/DDBJ whole genome shotgun (WGS) entry which is preliminary data.</text>
</comment>
<keyword evidence="2" id="KW-1185">Reference proteome</keyword>
<accession>A0A3R8LID7</accession>